<dbReference type="PROSITE" id="PS50931">
    <property type="entry name" value="HTH_LYSR"/>
    <property type="match status" value="1"/>
</dbReference>
<dbReference type="InterPro" id="IPR005119">
    <property type="entry name" value="LysR_subst-bd"/>
</dbReference>
<protein>
    <submittedName>
        <fullName evidence="6">Uncharacterized protein</fullName>
    </submittedName>
</protein>
<proteinExistence type="inferred from homology"/>
<dbReference type="InterPro" id="IPR050389">
    <property type="entry name" value="LysR-type_TF"/>
</dbReference>
<dbReference type="Proteomes" id="UP000239089">
    <property type="component" value="Unassembled WGS sequence"/>
</dbReference>
<dbReference type="Pfam" id="PF00126">
    <property type="entry name" value="HTH_1"/>
    <property type="match status" value="1"/>
</dbReference>
<dbReference type="RefSeq" id="WP_104509414.1">
    <property type="nucleotide sequence ID" value="NZ_JACIGC010000005.1"/>
</dbReference>
<dbReference type="Pfam" id="PF03466">
    <property type="entry name" value="LysR_substrate"/>
    <property type="match status" value="1"/>
</dbReference>
<name>A0A2S6N007_9HYPH</name>
<evidence type="ECO:0000256" key="1">
    <source>
        <dbReference type="ARBA" id="ARBA00009437"/>
    </source>
</evidence>
<dbReference type="InterPro" id="IPR036390">
    <property type="entry name" value="WH_DNA-bd_sf"/>
</dbReference>
<comment type="caution">
    <text evidence="6">The sequence shown here is derived from an EMBL/GenBank/DDBJ whole genome shotgun (WGS) entry which is preliminary data.</text>
</comment>
<keyword evidence="2" id="KW-0536">Nodulation</keyword>
<dbReference type="PANTHER" id="PTHR30118">
    <property type="entry name" value="HTH-TYPE TRANSCRIPTIONAL REGULATOR LEUO-RELATED"/>
    <property type="match status" value="1"/>
</dbReference>
<evidence type="ECO:0000256" key="4">
    <source>
        <dbReference type="ARBA" id="ARBA00023125"/>
    </source>
</evidence>
<dbReference type="GO" id="GO:0003677">
    <property type="term" value="F:DNA binding"/>
    <property type="evidence" value="ECO:0007669"/>
    <property type="project" value="UniProtKB-KW"/>
</dbReference>
<dbReference type="AlphaFoldDB" id="A0A2S6N007"/>
<evidence type="ECO:0000256" key="5">
    <source>
        <dbReference type="ARBA" id="ARBA00023163"/>
    </source>
</evidence>
<evidence type="ECO:0000313" key="7">
    <source>
        <dbReference type="Proteomes" id="UP000239089"/>
    </source>
</evidence>
<dbReference type="EMBL" id="NHSJ01000118">
    <property type="protein sequence ID" value="PPQ27951.1"/>
    <property type="molecule type" value="Genomic_DNA"/>
</dbReference>
<dbReference type="CDD" id="cd08459">
    <property type="entry name" value="PBP2_DntR_NahR_LinR_like"/>
    <property type="match status" value="1"/>
</dbReference>
<reference evidence="6 7" key="1">
    <citation type="journal article" date="2018" name="Arch. Microbiol.">
        <title>New insights into the metabolic potential of the phototrophic purple bacterium Rhodopila globiformis DSM 161(T) from its draft genome sequence and evidence for a vanadium-dependent nitrogenase.</title>
        <authorList>
            <person name="Imhoff J.F."/>
            <person name="Rahn T."/>
            <person name="Kunzel S."/>
            <person name="Neulinger S.C."/>
        </authorList>
    </citation>
    <scope>NUCLEOTIDE SEQUENCE [LARGE SCALE GENOMIC DNA]</scope>
    <source>
        <strain evidence="6 7">DSM 16996</strain>
    </source>
</reference>
<keyword evidence="3" id="KW-0805">Transcription regulation</keyword>
<dbReference type="InterPro" id="IPR036388">
    <property type="entry name" value="WH-like_DNA-bd_sf"/>
</dbReference>
<keyword evidence="7" id="KW-1185">Reference proteome</keyword>
<evidence type="ECO:0000256" key="3">
    <source>
        <dbReference type="ARBA" id="ARBA00023015"/>
    </source>
</evidence>
<evidence type="ECO:0000313" key="6">
    <source>
        <dbReference type="EMBL" id="PPQ27951.1"/>
    </source>
</evidence>
<sequence length="298" mass="33650">MSSPIDLQCLRVFCAVFETRSVSRAAESLNVTQPSVSYSLARLRETFGDPIFTRTRDGMAPTPQAARIYREVRRGIDILDAAISPAAFDPAQSERTFRVAMSDIGQLDFLPKIAPLLETAAPRVSLEIAQISMANLSRALDIGELDFAIGNLPEITPTTRHEVVFRERYVCLFRAGHPLIGDTLTRKVFEEAKHILVMSPFTGHHMVENALLERNIQRRIGLRVPHFTSVPTLVAATDYLVSLPSIVAQRFERTYGLRALPLPIDLPDFDVRLHWSARHETNEGHAWMRETLVRQLRR</sequence>
<dbReference type="Gene3D" id="1.10.10.10">
    <property type="entry name" value="Winged helix-like DNA-binding domain superfamily/Winged helix DNA-binding domain"/>
    <property type="match status" value="1"/>
</dbReference>
<accession>A0A2S6N007</accession>
<dbReference type="GO" id="GO:0003700">
    <property type="term" value="F:DNA-binding transcription factor activity"/>
    <property type="evidence" value="ECO:0007669"/>
    <property type="project" value="InterPro"/>
</dbReference>
<dbReference type="InterPro" id="IPR000847">
    <property type="entry name" value="LysR_HTH_N"/>
</dbReference>
<keyword evidence="4" id="KW-0238">DNA-binding</keyword>
<dbReference type="PRINTS" id="PR00039">
    <property type="entry name" value="HTHLYSR"/>
</dbReference>
<gene>
    <name evidence="6" type="ORF">CCR94_19055</name>
</gene>
<evidence type="ECO:0000256" key="2">
    <source>
        <dbReference type="ARBA" id="ARBA00022458"/>
    </source>
</evidence>
<comment type="similarity">
    <text evidence="1">Belongs to the LysR transcriptional regulatory family.</text>
</comment>
<dbReference type="Gene3D" id="3.40.190.10">
    <property type="entry name" value="Periplasmic binding protein-like II"/>
    <property type="match status" value="2"/>
</dbReference>
<dbReference type="SUPFAM" id="SSF53850">
    <property type="entry name" value="Periplasmic binding protein-like II"/>
    <property type="match status" value="1"/>
</dbReference>
<organism evidence="6 7">
    <name type="scientific">Rhodoblastus sphagnicola</name>
    <dbReference type="NCBI Taxonomy" id="333368"/>
    <lineage>
        <taxon>Bacteria</taxon>
        <taxon>Pseudomonadati</taxon>
        <taxon>Pseudomonadota</taxon>
        <taxon>Alphaproteobacteria</taxon>
        <taxon>Hyphomicrobiales</taxon>
        <taxon>Rhodoblastaceae</taxon>
        <taxon>Rhodoblastus</taxon>
    </lineage>
</organism>
<dbReference type="SUPFAM" id="SSF46785">
    <property type="entry name" value="Winged helix' DNA-binding domain"/>
    <property type="match status" value="1"/>
</dbReference>
<dbReference type="OrthoDB" id="8455878at2"/>
<keyword evidence="5" id="KW-0804">Transcription</keyword>
<dbReference type="PANTHER" id="PTHR30118:SF15">
    <property type="entry name" value="TRANSCRIPTIONAL REGULATORY PROTEIN"/>
    <property type="match status" value="1"/>
</dbReference>